<evidence type="ECO:0000256" key="3">
    <source>
        <dbReference type="ARBA" id="ARBA00022989"/>
    </source>
</evidence>
<dbReference type="InterPro" id="IPR033118">
    <property type="entry name" value="EXPERA"/>
</dbReference>
<feature type="transmembrane region" description="Helical" evidence="5">
    <location>
        <begin position="103"/>
        <end position="123"/>
    </location>
</feature>
<evidence type="ECO:0000259" key="6">
    <source>
        <dbReference type="PROSITE" id="PS51751"/>
    </source>
</evidence>
<dbReference type="Pfam" id="PF05241">
    <property type="entry name" value="EBP"/>
    <property type="match status" value="1"/>
</dbReference>
<proteinExistence type="predicted"/>
<dbReference type="PROSITE" id="PS51751">
    <property type="entry name" value="EXPERA"/>
    <property type="match status" value="1"/>
</dbReference>
<keyword evidence="8" id="KW-1185">Reference proteome</keyword>
<evidence type="ECO:0000256" key="2">
    <source>
        <dbReference type="ARBA" id="ARBA00022692"/>
    </source>
</evidence>
<evidence type="ECO:0000313" key="8">
    <source>
        <dbReference type="Proteomes" id="UP000256913"/>
    </source>
</evidence>
<comment type="caution">
    <text evidence="7">The sequence shown here is derived from an EMBL/GenBank/DDBJ whole genome shotgun (WGS) entry which is preliminary data.</text>
</comment>
<comment type="subcellular location">
    <subcellularLocation>
        <location evidence="1">Membrane</location>
        <topology evidence="1">Multi-pass membrane protein</topology>
    </subcellularLocation>
</comment>
<keyword evidence="4 5" id="KW-0472">Membrane</keyword>
<sequence length="176" mass="20413">MTVPLRARRYDLFFIAFFTVNALLITYIVDLEQIVVRDPANFDYPVWPPSGAIDLVHWWGNHYDPLLMARPPFWQMTIWIDLIFFGPFYFFAVYAFIRGRDWIKVPALVWSGTMLANVLIILMDERYGVTPAPNFALVVAANAMWLITPFLMMWRMRREHPFTVPAAAAEPAPVTA</sequence>
<dbReference type="OrthoDB" id="3384357at2"/>
<evidence type="ECO:0000256" key="1">
    <source>
        <dbReference type="ARBA" id="ARBA00004141"/>
    </source>
</evidence>
<dbReference type="AlphaFoldDB" id="A0A3E0A4K1"/>
<dbReference type="GO" id="GO:0016020">
    <property type="term" value="C:membrane"/>
    <property type="evidence" value="ECO:0007669"/>
    <property type="project" value="UniProtKB-SubCell"/>
</dbReference>
<dbReference type="RefSeq" id="WP_116073420.1">
    <property type="nucleotide sequence ID" value="NZ_BONB01000051.1"/>
</dbReference>
<gene>
    <name evidence="7" type="ORF">DFJ67_7361</name>
</gene>
<feature type="transmembrane region" description="Helical" evidence="5">
    <location>
        <begin position="12"/>
        <end position="29"/>
    </location>
</feature>
<dbReference type="EMBL" id="QUMQ01000001">
    <property type="protein sequence ID" value="REG01281.1"/>
    <property type="molecule type" value="Genomic_DNA"/>
</dbReference>
<reference evidence="7 8" key="1">
    <citation type="submission" date="2018-08" db="EMBL/GenBank/DDBJ databases">
        <title>Sequencing the genomes of 1000 actinobacteria strains.</title>
        <authorList>
            <person name="Klenk H.-P."/>
        </authorList>
    </citation>
    <scope>NUCLEOTIDE SEQUENCE [LARGE SCALE GENOMIC DNA]</scope>
    <source>
        <strain evidence="7 8">DSM 44099</strain>
    </source>
</reference>
<feature type="domain" description="EXPERA" evidence="6">
    <location>
        <begin position="10"/>
        <end position="153"/>
    </location>
</feature>
<keyword evidence="2 5" id="KW-0812">Transmembrane</keyword>
<evidence type="ECO:0000313" key="7">
    <source>
        <dbReference type="EMBL" id="REG01281.1"/>
    </source>
</evidence>
<dbReference type="Proteomes" id="UP000256913">
    <property type="component" value="Unassembled WGS sequence"/>
</dbReference>
<accession>A0A3E0A4K1</accession>
<organism evidence="7 8">
    <name type="scientific">Asanoa ferruginea</name>
    <dbReference type="NCBI Taxonomy" id="53367"/>
    <lineage>
        <taxon>Bacteria</taxon>
        <taxon>Bacillati</taxon>
        <taxon>Actinomycetota</taxon>
        <taxon>Actinomycetes</taxon>
        <taxon>Micromonosporales</taxon>
        <taxon>Micromonosporaceae</taxon>
        <taxon>Asanoa</taxon>
    </lineage>
</organism>
<feature type="transmembrane region" description="Helical" evidence="5">
    <location>
        <begin position="73"/>
        <end position="96"/>
    </location>
</feature>
<name>A0A3E0A4K1_9ACTN</name>
<evidence type="ECO:0000256" key="4">
    <source>
        <dbReference type="ARBA" id="ARBA00023136"/>
    </source>
</evidence>
<keyword evidence="3 5" id="KW-1133">Transmembrane helix</keyword>
<evidence type="ECO:0000256" key="5">
    <source>
        <dbReference type="SAM" id="Phobius"/>
    </source>
</evidence>
<feature type="transmembrane region" description="Helical" evidence="5">
    <location>
        <begin position="135"/>
        <end position="154"/>
    </location>
</feature>
<protein>
    <submittedName>
        <fullName evidence="7">Uncharacterized protein DUF2781</fullName>
    </submittedName>
</protein>